<dbReference type="GO" id="GO:0016705">
    <property type="term" value="F:oxidoreductase activity, acting on paired donors, with incorporation or reduction of molecular oxygen"/>
    <property type="evidence" value="ECO:0007669"/>
    <property type="project" value="InterPro"/>
</dbReference>
<dbReference type="InterPro" id="IPR036396">
    <property type="entry name" value="Cyt_P450_sf"/>
</dbReference>
<evidence type="ECO:0000256" key="3">
    <source>
        <dbReference type="ARBA" id="ARBA00022617"/>
    </source>
</evidence>
<dbReference type="STRING" id="29655.A0A0K9PG60"/>
<evidence type="ECO:0000313" key="8">
    <source>
        <dbReference type="EMBL" id="KMZ67217.1"/>
    </source>
</evidence>
<evidence type="ECO:0000256" key="2">
    <source>
        <dbReference type="ARBA" id="ARBA00010617"/>
    </source>
</evidence>
<evidence type="ECO:0000256" key="4">
    <source>
        <dbReference type="ARBA" id="ARBA00022723"/>
    </source>
</evidence>
<dbReference type="AlphaFoldDB" id="A0A0K9PG60"/>
<dbReference type="InterPro" id="IPR001128">
    <property type="entry name" value="Cyt_P450"/>
</dbReference>
<keyword evidence="4" id="KW-0479">Metal-binding</keyword>
<dbReference type="OMA" id="KIMKTHN"/>
<evidence type="ECO:0000256" key="5">
    <source>
        <dbReference type="ARBA" id="ARBA00023002"/>
    </source>
</evidence>
<evidence type="ECO:0000256" key="1">
    <source>
        <dbReference type="ARBA" id="ARBA00001971"/>
    </source>
</evidence>
<comment type="similarity">
    <text evidence="2">Belongs to the cytochrome P450 family.</text>
</comment>
<dbReference type="Gene3D" id="1.10.630.10">
    <property type="entry name" value="Cytochrome P450"/>
    <property type="match status" value="1"/>
</dbReference>
<proteinExistence type="inferred from homology"/>
<reference evidence="9" key="1">
    <citation type="journal article" date="2016" name="Nature">
        <title>The genome of the seagrass Zostera marina reveals angiosperm adaptation to the sea.</title>
        <authorList>
            <person name="Olsen J.L."/>
            <person name="Rouze P."/>
            <person name="Verhelst B."/>
            <person name="Lin Y.-C."/>
            <person name="Bayer T."/>
            <person name="Collen J."/>
            <person name="Dattolo E."/>
            <person name="De Paoli E."/>
            <person name="Dittami S."/>
            <person name="Maumus F."/>
            <person name="Michel G."/>
            <person name="Kersting A."/>
            <person name="Lauritano C."/>
            <person name="Lohaus R."/>
            <person name="Toepel M."/>
            <person name="Tonon T."/>
            <person name="Vanneste K."/>
            <person name="Amirebrahimi M."/>
            <person name="Brakel J."/>
            <person name="Bostroem C."/>
            <person name="Chovatia M."/>
            <person name="Grimwood J."/>
            <person name="Jenkins J.W."/>
            <person name="Jueterbock A."/>
            <person name="Mraz A."/>
            <person name="Stam W.T."/>
            <person name="Tice H."/>
            <person name="Bornberg-Bauer E."/>
            <person name="Green P.J."/>
            <person name="Pearson G.A."/>
            <person name="Procaccini G."/>
            <person name="Duarte C.M."/>
            <person name="Schmutz J."/>
            <person name="Reusch T.B.H."/>
            <person name="Van de Peer Y."/>
        </authorList>
    </citation>
    <scope>NUCLEOTIDE SEQUENCE [LARGE SCALE GENOMIC DNA]</scope>
    <source>
        <strain evidence="9">cv. Finnish</strain>
    </source>
</reference>
<dbReference type="GO" id="GO:0020037">
    <property type="term" value="F:heme binding"/>
    <property type="evidence" value="ECO:0007669"/>
    <property type="project" value="InterPro"/>
</dbReference>
<evidence type="ECO:0008006" key="10">
    <source>
        <dbReference type="Google" id="ProtNLM"/>
    </source>
</evidence>
<evidence type="ECO:0000313" key="9">
    <source>
        <dbReference type="Proteomes" id="UP000036987"/>
    </source>
</evidence>
<dbReference type="OrthoDB" id="2789670at2759"/>
<evidence type="ECO:0000256" key="6">
    <source>
        <dbReference type="ARBA" id="ARBA00023004"/>
    </source>
</evidence>
<dbReference type="Proteomes" id="UP000036987">
    <property type="component" value="Unassembled WGS sequence"/>
</dbReference>
<sequence length="98" mass="11328">MAHVLFHLRYGVKDVVVTTSSSVASQFLKTFDANFSDRPPSTGADIHTYSYKDMVFLPYGSTWRMLRKLCFVHLFSNKAMHTLRRVREEEMALLVGRL</sequence>
<keyword evidence="5" id="KW-0560">Oxidoreductase</keyword>
<dbReference type="GO" id="GO:0005506">
    <property type="term" value="F:iron ion binding"/>
    <property type="evidence" value="ECO:0007669"/>
    <property type="project" value="InterPro"/>
</dbReference>
<dbReference type="PANTHER" id="PTHR47944">
    <property type="entry name" value="CYTOCHROME P450 98A9"/>
    <property type="match status" value="1"/>
</dbReference>
<dbReference type="GO" id="GO:0004497">
    <property type="term" value="F:monooxygenase activity"/>
    <property type="evidence" value="ECO:0007669"/>
    <property type="project" value="UniProtKB-KW"/>
</dbReference>
<keyword evidence="6" id="KW-0408">Iron</keyword>
<dbReference type="SUPFAM" id="SSF48264">
    <property type="entry name" value="Cytochrome P450"/>
    <property type="match status" value="1"/>
</dbReference>
<keyword evidence="3" id="KW-0349">Heme</keyword>
<dbReference type="Pfam" id="PF00067">
    <property type="entry name" value="p450"/>
    <property type="match status" value="1"/>
</dbReference>
<dbReference type="PANTHER" id="PTHR47944:SF18">
    <property type="entry name" value="FLAVONOID 3'-MONOOXYGENASE"/>
    <property type="match status" value="1"/>
</dbReference>
<evidence type="ECO:0000256" key="7">
    <source>
        <dbReference type="ARBA" id="ARBA00023033"/>
    </source>
</evidence>
<accession>A0A0K9PG60</accession>
<name>A0A0K9PG60_ZOSMR</name>
<gene>
    <name evidence="8" type="ORF">ZOSMA_271G00150</name>
</gene>
<comment type="caution">
    <text evidence="8">The sequence shown here is derived from an EMBL/GenBank/DDBJ whole genome shotgun (WGS) entry which is preliminary data.</text>
</comment>
<organism evidence="8 9">
    <name type="scientific">Zostera marina</name>
    <name type="common">Eelgrass</name>
    <dbReference type="NCBI Taxonomy" id="29655"/>
    <lineage>
        <taxon>Eukaryota</taxon>
        <taxon>Viridiplantae</taxon>
        <taxon>Streptophyta</taxon>
        <taxon>Embryophyta</taxon>
        <taxon>Tracheophyta</taxon>
        <taxon>Spermatophyta</taxon>
        <taxon>Magnoliopsida</taxon>
        <taxon>Liliopsida</taxon>
        <taxon>Zosteraceae</taxon>
        <taxon>Zostera</taxon>
    </lineage>
</organism>
<comment type="cofactor">
    <cofactor evidence="1">
        <name>heme</name>
        <dbReference type="ChEBI" id="CHEBI:30413"/>
    </cofactor>
</comment>
<keyword evidence="7" id="KW-0503">Monooxygenase</keyword>
<protein>
    <recommendedName>
        <fullName evidence="10">Flavonoid 3'-monooxygenase</fullName>
    </recommendedName>
</protein>
<keyword evidence="9" id="KW-1185">Reference proteome</keyword>
<dbReference type="EMBL" id="LFYR01000918">
    <property type="protein sequence ID" value="KMZ67217.1"/>
    <property type="molecule type" value="Genomic_DNA"/>
</dbReference>